<dbReference type="InterPro" id="IPR023171">
    <property type="entry name" value="Na/H_antiporter_dom_sf"/>
</dbReference>
<keyword evidence="4 6" id="KW-1133">Transmembrane helix</keyword>
<comment type="similarity">
    <text evidence="6">Belongs to the NhaA Na(+)/H(+) (TC 2.A.33) antiporter family.</text>
</comment>
<evidence type="ECO:0000256" key="4">
    <source>
        <dbReference type="ARBA" id="ARBA00022989"/>
    </source>
</evidence>
<keyword evidence="8" id="KW-1185">Reference proteome</keyword>
<gene>
    <name evidence="6 7" type="primary">nhaA</name>
    <name evidence="7" type="ORF">ACFPVY_04625</name>
</gene>
<feature type="transmembrane region" description="Helical" evidence="6">
    <location>
        <begin position="112"/>
        <end position="133"/>
    </location>
</feature>
<evidence type="ECO:0000313" key="7">
    <source>
        <dbReference type="EMBL" id="MFC6095922.1"/>
    </source>
</evidence>
<feature type="transmembrane region" description="Helical" evidence="6">
    <location>
        <begin position="385"/>
        <end position="407"/>
    </location>
</feature>
<feature type="transmembrane region" description="Helical" evidence="6">
    <location>
        <begin position="194"/>
        <end position="211"/>
    </location>
</feature>
<feature type="transmembrane region" description="Helical" evidence="6">
    <location>
        <begin position="21"/>
        <end position="43"/>
    </location>
</feature>
<evidence type="ECO:0000256" key="1">
    <source>
        <dbReference type="ARBA" id="ARBA00004429"/>
    </source>
</evidence>
<feature type="transmembrane region" description="Helical" evidence="6">
    <location>
        <begin position="346"/>
        <end position="370"/>
    </location>
</feature>
<dbReference type="NCBIfam" id="TIGR00773">
    <property type="entry name" value="NhaA"/>
    <property type="match status" value="1"/>
</dbReference>
<dbReference type="Proteomes" id="UP001596287">
    <property type="component" value="Unassembled WGS sequence"/>
</dbReference>
<evidence type="ECO:0000313" key="8">
    <source>
        <dbReference type="Proteomes" id="UP001596287"/>
    </source>
</evidence>
<comment type="subcellular location">
    <subcellularLocation>
        <location evidence="1">Cell inner membrane</location>
        <topology evidence="1">Multi-pass membrane protein</topology>
    </subcellularLocation>
    <subcellularLocation>
        <location evidence="6">Cell membrane</location>
        <topology evidence="6">Multi-pass membrane protein</topology>
    </subcellularLocation>
</comment>
<dbReference type="HAMAP" id="MF_01844">
    <property type="entry name" value="NhaA"/>
    <property type="match status" value="1"/>
</dbReference>
<evidence type="ECO:0000256" key="5">
    <source>
        <dbReference type="ARBA" id="ARBA00023136"/>
    </source>
</evidence>
<dbReference type="PANTHER" id="PTHR30341:SF0">
    <property type="entry name" value="NA(+)_H(+) ANTIPORTER NHAA"/>
    <property type="match status" value="1"/>
</dbReference>
<name>A0ABW1PLT7_9FLAO</name>
<keyword evidence="5 6" id="KW-0472">Membrane</keyword>
<feature type="transmembrane region" description="Helical" evidence="6">
    <location>
        <begin position="167"/>
        <end position="188"/>
    </location>
</feature>
<dbReference type="Pfam" id="PF06965">
    <property type="entry name" value="Na_H_antiport_1"/>
    <property type="match status" value="1"/>
</dbReference>
<evidence type="ECO:0000256" key="6">
    <source>
        <dbReference type="HAMAP-Rule" id="MF_01844"/>
    </source>
</evidence>
<evidence type="ECO:0000256" key="3">
    <source>
        <dbReference type="ARBA" id="ARBA00022692"/>
    </source>
</evidence>
<keyword evidence="6" id="KW-0406">Ion transport</keyword>
<dbReference type="EMBL" id="JBHSQB010000004">
    <property type="protein sequence ID" value="MFC6095922.1"/>
    <property type="molecule type" value="Genomic_DNA"/>
</dbReference>
<feature type="transmembrane region" description="Helical" evidence="6">
    <location>
        <begin position="218"/>
        <end position="251"/>
    </location>
</feature>
<keyword evidence="6" id="KW-0739">Sodium transport</keyword>
<accession>A0ABW1PLT7</accession>
<dbReference type="InterPro" id="IPR004670">
    <property type="entry name" value="NhaA"/>
</dbReference>
<feature type="transmembrane region" description="Helical" evidence="6">
    <location>
        <begin position="73"/>
        <end position="91"/>
    </location>
</feature>
<proteinExistence type="inferred from homology"/>
<comment type="function">
    <text evidence="6">Na(+)/H(+) antiporter that extrudes sodium in exchange for external protons.</text>
</comment>
<feature type="transmembrane region" description="Helical" evidence="6">
    <location>
        <begin position="139"/>
        <end position="158"/>
    </location>
</feature>
<comment type="caution">
    <text evidence="7">The sequence shown here is derived from an EMBL/GenBank/DDBJ whole genome shotgun (WGS) entry which is preliminary data.</text>
</comment>
<keyword evidence="6" id="KW-0050">Antiport</keyword>
<keyword evidence="6" id="KW-0813">Transport</keyword>
<dbReference type="PANTHER" id="PTHR30341">
    <property type="entry name" value="SODIUM ION/PROTON ANTIPORTER NHAA-RELATED"/>
    <property type="match status" value="1"/>
</dbReference>
<feature type="transmembrane region" description="Helical" evidence="6">
    <location>
        <begin position="313"/>
        <end position="334"/>
    </location>
</feature>
<keyword evidence="3 6" id="KW-0812">Transmembrane</keyword>
<organism evidence="7 8">
    <name type="scientific">Flavobacterium qiangtangense</name>
    <dbReference type="NCBI Taxonomy" id="1442595"/>
    <lineage>
        <taxon>Bacteria</taxon>
        <taxon>Pseudomonadati</taxon>
        <taxon>Bacteroidota</taxon>
        <taxon>Flavobacteriia</taxon>
        <taxon>Flavobacteriales</taxon>
        <taxon>Flavobacteriaceae</taxon>
        <taxon>Flavobacterium</taxon>
    </lineage>
</organism>
<reference evidence="8" key="1">
    <citation type="journal article" date="2019" name="Int. J. Syst. Evol. Microbiol.">
        <title>The Global Catalogue of Microorganisms (GCM) 10K type strain sequencing project: providing services to taxonomists for standard genome sequencing and annotation.</title>
        <authorList>
            <consortium name="The Broad Institute Genomics Platform"/>
            <consortium name="The Broad Institute Genome Sequencing Center for Infectious Disease"/>
            <person name="Wu L."/>
            <person name="Ma J."/>
        </authorList>
    </citation>
    <scope>NUCLEOTIDE SEQUENCE [LARGE SCALE GENOMIC DNA]</scope>
    <source>
        <strain evidence="8">CCUG 49679</strain>
    </source>
</reference>
<dbReference type="Gene3D" id="1.20.1530.10">
    <property type="entry name" value="Na+/H+ antiporter like domain"/>
    <property type="match status" value="1"/>
</dbReference>
<feature type="transmembrane region" description="Helical" evidence="6">
    <location>
        <begin position="419"/>
        <end position="436"/>
    </location>
</feature>
<evidence type="ECO:0000256" key="2">
    <source>
        <dbReference type="ARBA" id="ARBA00022475"/>
    </source>
</evidence>
<protein>
    <recommendedName>
        <fullName evidence="6">Na(+)/H(+) antiporter NhaA</fullName>
    </recommendedName>
    <alternativeName>
        <fullName evidence="6">Sodium/proton antiporter NhaA</fullName>
    </alternativeName>
</protein>
<sequence>MNYEITPTPAEKWIINPITNFISKSTTGGIVLFVTAVLAIFLANSQWQDWYHHIWEHKFGFYIDGESYLNLSLHHWINDGLMAIFFFVVGLELKREIIGGELSQPKKALLPIVAAIGGMIFPALIFTIFNFGTESSHGWGIPMATDIAFALGVLYLLGDKIPLTLKVFLTALAIVDDLGAVLVIAFFYTEQINFLALGIGLVFLAFLFLCSKLGIRSILFFVLIGIFGVWLPFLLSGVHATIAAVLVAFAIPARSRIDENVFIAKIQKYLEHFKKLDSTENPLLTEDQLHVLEEIKVTTTDAISPLHRLEHSLHSFVSFIVMPIFALANAGVTFSSDIIANTASNVTLGVALGLLIGKVIGVFGVSSILIKLKISAMPDGMTNKSLFGVGLLASIGFTMSLFVTGLAFNNPQYELQAKLGIFAASLIGGLLGFVILKNSKKSLTNLNTNA</sequence>
<comment type="catalytic activity">
    <reaction evidence="6">
        <text>Na(+)(in) + 2 H(+)(out) = Na(+)(out) + 2 H(+)(in)</text>
        <dbReference type="Rhea" id="RHEA:29251"/>
        <dbReference type="ChEBI" id="CHEBI:15378"/>
        <dbReference type="ChEBI" id="CHEBI:29101"/>
    </reaction>
</comment>
<keyword evidence="6" id="KW-0915">Sodium</keyword>
<dbReference type="RefSeq" id="WP_379790612.1">
    <property type="nucleotide sequence ID" value="NZ_JBHSQB010000004.1"/>
</dbReference>
<keyword evidence="2 6" id="KW-1003">Cell membrane</keyword>